<dbReference type="STRING" id="1382522.W6MUQ2"/>
<evidence type="ECO:0000313" key="1">
    <source>
        <dbReference type="EMBL" id="CDK25825.1"/>
    </source>
</evidence>
<name>W6MUQ2_9ASCO</name>
<accession>W6MUQ2</accession>
<dbReference type="GeneID" id="34519224"/>
<organism evidence="1 2">
    <name type="scientific">Kuraishia capsulata CBS 1993</name>
    <dbReference type="NCBI Taxonomy" id="1382522"/>
    <lineage>
        <taxon>Eukaryota</taxon>
        <taxon>Fungi</taxon>
        <taxon>Dikarya</taxon>
        <taxon>Ascomycota</taxon>
        <taxon>Saccharomycotina</taxon>
        <taxon>Pichiomycetes</taxon>
        <taxon>Pichiales</taxon>
        <taxon>Pichiaceae</taxon>
        <taxon>Kuraishia</taxon>
    </lineage>
</organism>
<dbReference type="AlphaFoldDB" id="W6MUQ2"/>
<dbReference type="Gene3D" id="2.40.160.20">
    <property type="match status" value="1"/>
</dbReference>
<evidence type="ECO:0000313" key="2">
    <source>
        <dbReference type="Proteomes" id="UP000019384"/>
    </source>
</evidence>
<keyword evidence="2" id="KW-1185">Reference proteome</keyword>
<gene>
    <name evidence="1" type="ORF">KUCA_T00001795001</name>
</gene>
<dbReference type="HOGENOM" id="CLU_127758_0_0_1"/>
<dbReference type="Pfam" id="PF11578">
    <property type="entry name" value="DUF3237"/>
    <property type="match status" value="1"/>
</dbReference>
<proteinExistence type="predicted"/>
<reference evidence="1" key="1">
    <citation type="submission" date="2013-12" db="EMBL/GenBank/DDBJ databases">
        <authorList>
            <person name="Genoscope - CEA"/>
        </authorList>
    </citation>
    <scope>NUCLEOTIDE SEQUENCE</scope>
    <source>
        <strain evidence="1">CBS 1993</strain>
    </source>
</reference>
<dbReference type="OrthoDB" id="2544694at2759"/>
<dbReference type="RefSeq" id="XP_022457836.1">
    <property type="nucleotide sequence ID" value="XM_022604012.1"/>
</dbReference>
<sequence>MSLPKANTPLLKPALFVHLEAEDGLPIYSESTGSMSCVRVKSGYITGVGKNHPFEAKINFGFDDIRLSPGSSTGILDCHLYGTTAKGKGLFIHYTGVVHMVGTVAEILQNKKSYMDFDDGYVTCSPDDFKIDSGAEEEWVKDQKLSGKGRFLRNSEGGLVVQYYLYEVEGLKSSL</sequence>
<reference evidence="1" key="2">
    <citation type="submission" date="2014-02" db="EMBL/GenBank/DDBJ databases">
        <title>Complete DNA sequence of /Kuraishia capsulata/ illustrates novel genomic features among budding yeasts (/Saccharomycotina/).</title>
        <authorList>
            <person name="Morales L."/>
            <person name="Noel B."/>
            <person name="Porcel B."/>
            <person name="Marcet-Houben M."/>
            <person name="Hullo M-F."/>
            <person name="Sacerdot C."/>
            <person name="Tekaia F."/>
            <person name="Leh-Louis V."/>
            <person name="Despons L."/>
            <person name="Khanna V."/>
            <person name="Aury J-M."/>
            <person name="Barbe V."/>
            <person name="Couloux A."/>
            <person name="Labadie K."/>
            <person name="Pelletier E."/>
            <person name="Souciet J-L."/>
            <person name="Boekhout T."/>
            <person name="Gabaldon T."/>
            <person name="Wincker P."/>
            <person name="Dujon B."/>
        </authorList>
    </citation>
    <scope>NUCLEOTIDE SEQUENCE</scope>
    <source>
        <strain evidence="1">CBS 1993</strain>
    </source>
</reference>
<dbReference type="Proteomes" id="UP000019384">
    <property type="component" value="Unassembled WGS sequence"/>
</dbReference>
<protein>
    <submittedName>
        <fullName evidence="1">Uncharacterized protein</fullName>
    </submittedName>
</protein>
<dbReference type="EMBL" id="HG793126">
    <property type="protein sequence ID" value="CDK25825.1"/>
    <property type="molecule type" value="Genomic_DNA"/>
</dbReference>